<dbReference type="EMBL" id="CP019065">
    <property type="protein sequence ID" value="AVF38187.1"/>
    <property type="molecule type" value="Genomic_DNA"/>
</dbReference>
<sequence length="102" mass="11391">MAIQKFFTQEQLNLAKQKLEALPDLSPNRISRDDLLSSLSKDIVMLSTQKGYSAADIKSALELVDIRITEKAIQEVIRKEKLNSPKKSRMGSAKKISNSATE</sequence>
<dbReference type="Proteomes" id="UP000239197">
    <property type="component" value="Plasmid unnamed3"/>
</dbReference>
<name>A0A2L1UZ65_9GAMM</name>
<keyword evidence="2" id="KW-0614">Plasmid</keyword>
<dbReference type="OrthoDB" id="6507127at2"/>
<dbReference type="AlphaFoldDB" id="A0A2L1UZ65"/>
<dbReference type="KEGG" id="rox:BV494_25240"/>
<evidence type="ECO:0008006" key="4">
    <source>
        <dbReference type="Google" id="ProtNLM"/>
    </source>
</evidence>
<organism evidence="2 3">
    <name type="scientific">Rahnella sikkimica</name>
    <dbReference type="NCBI Taxonomy" id="1805933"/>
    <lineage>
        <taxon>Bacteria</taxon>
        <taxon>Pseudomonadati</taxon>
        <taxon>Pseudomonadota</taxon>
        <taxon>Gammaproteobacteria</taxon>
        <taxon>Enterobacterales</taxon>
        <taxon>Yersiniaceae</taxon>
        <taxon>Rahnella</taxon>
    </lineage>
</organism>
<keyword evidence="3" id="KW-1185">Reference proteome</keyword>
<gene>
    <name evidence="2" type="ORF">BV494_25240</name>
</gene>
<evidence type="ECO:0000313" key="3">
    <source>
        <dbReference type="Proteomes" id="UP000239197"/>
    </source>
</evidence>
<reference evidence="3" key="1">
    <citation type="submission" date="2017-01" db="EMBL/GenBank/DDBJ databases">
        <title>Genome sequence of Rouxiella sp. ERMR1:05.</title>
        <authorList>
            <person name="Kumar R."/>
            <person name="Singh D."/>
            <person name="Kumar S."/>
        </authorList>
    </citation>
    <scope>NUCLEOTIDE SEQUENCE [LARGE SCALE GENOMIC DNA]</scope>
    <source>
        <strain evidence="3">ERMR1:05</strain>
        <plasmid evidence="3">unnamed3</plasmid>
    </source>
</reference>
<protein>
    <recommendedName>
        <fullName evidence="4">Molybdopterin-guanine dinucleotide biosynthesis protein MobC</fullName>
    </recommendedName>
</protein>
<feature type="region of interest" description="Disordered" evidence="1">
    <location>
        <begin position="79"/>
        <end position="102"/>
    </location>
</feature>
<accession>A0A2L1UZ65</accession>
<evidence type="ECO:0000256" key="1">
    <source>
        <dbReference type="SAM" id="MobiDB-lite"/>
    </source>
</evidence>
<dbReference type="RefSeq" id="WP_104925505.1">
    <property type="nucleotide sequence ID" value="NZ_CP019065.1"/>
</dbReference>
<proteinExistence type="predicted"/>
<geneLocation type="plasmid" evidence="2 3">
    <name>unnamed3</name>
</geneLocation>
<evidence type="ECO:0000313" key="2">
    <source>
        <dbReference type="EMBL" id="AVF38187.1"/>
    </source>
</evidence>